<dbReference type="Pfam" id="PF01363">
    <property type="entry name" value="FYVE"/>
    <property type="match status" value="1"/>
</dbReference>
<keyword evidence="3" id="KW-0862">Zinc</keyword>
<evidence type="ECO:0000313" key="6">
    <source>
        <dbReference type="Proteomes" id="UP000249396"/>
    </source>
</evidence>
<evidence type="ECO:0000256" key="2">
    <source>
        <dbReference type="ARBA" id="ARBA00022771"/>
    </source>
</evidence>
<comment type="caution">
    <text evidence="5">The sequence shown here is derived from an EMBL/GenBank/DDBJ whole genome shotgun (WGS) entry which is preliminary data.</text>
</comment>
<keyword evidence="2" id="KW-0863">Zinc-finger</keyword>
<dbReference type="GO" id="GO:0008270">
    <property type="term" value="F:zinc ion binding"/>
    <property type="evidence" value="ECO:0007669"/>
    <property type="project" value="UniProtKB-KW"/>
</dbReference>
<gene>
    <name evidence="5" type="ORF">DM484_19965</name>
</gene>
<dbReference type="SMART" id="SM00064">
    <property type="entry name" value="FYVE"/>
    <property type="match status" value="1"/>
</dbReference>
<evidence type="ECO:0000256" key="3">
    <source>
        <dbReference type="ARBA" id="ARBA00022833"/>
    </source>
</evidence>
<evidence type="ECO:0000256" key="1">
    <source>
        <dbReference type="ARBA" id="ARBA00022723"/>
    </source>
</evidence>
<proteinExistence type="predicted"/>
<dbReference type="Proteomes" id="UP000249396">
    <property type="component" value="Unassembled WGS sequence"/>
</dbReference>
<dbReference type="InterPro" id="IPR013083">
    <property type="entry name" value="Znf_RING/FYVE/PHD"/>
</dbReference>
<organism evidence="5 6">
    <name type="scientific">Candidatus Methylumidiphilus alinenensis</name>
    <dbReference type="NCBI Taxonomy" id="2202197"/>
    <lineage>
        <taxon>Bacteria</taxon>
        <taxon>Pseudomonadati</taxon>
        <taxon>Pseudomonadota</taxon>
        <taxon>Gammaproteobacteria</taxon>
        <taxon>Methylococcales</taxon>
        <taxon>Candidatus Methylumidiphilus</taxon>
    </lineage>
</organism>
<dbReference type="PANTHER" id="PTHR39490:SF8">
    <property type="entry name" value="ZINC FINGER FYVE DOMAIN-CONTAINING PROTEIN 21"/>
    <property type="match status" value="1"/>
</dbReference>
<keyword evidence="1" id="KW-0479">Metal-binding</keyword>
<accession>A0A2W4SQ66</accession>
<feature type="domain" description="FYVE-type" evidence="4">
    <location>
        <begin position="263"/>
        <end position="329"/>
    </location>
</feature>
<dbReference type="PROSITE" id="PS50178">
    <property type="entry name" value="ZF_FYVE"/>
    <property type="match status" value="1"/>
</dbReference>
<dbReference type="AlphaFoldDB" id="A0A2W4SQ66"/>
<dbReference type="InterPro" id="IPR052113">
    <property type="entry name" value="FYVE-type_Zinc_Finger"/>
</dbReference>
<dbReference type="Gene3D" id="3.30.40.10">
    <property type="entry name" value="Zinc/RING finger domain, C3HC4 (zinc finger)"/>
    <property type="match status" value="1"/>
</dbReference>
<sequence>MQVLDEYLSDILDTHNTPTPLKLRVSSRALIDIFNQMISQSEREVKEYGLNLFWQLDSVMPGDIIPGLGKTAVDMKTSTFKDHHEYIGDCHTHPYLRKMGPGVDVGPSSSDYMEWWSNPPSNFNVALHFVLSGETVFLILTRDITSMGVTLLGNVQGGVTPDTPIINEPMYDINVAEAYGKAQTEGKEVEFWKKRYPTLPKEFADANIVMNCQLAQALNFEYYLGKFKTSGIILDRVSTNEVYAPQAYGTVLTPPQNATWISDNKRNRCVSCKRSFTVTFRKHHCRRCGEIFCHECSSRTAPVTNRLSRWGGHIVGVKVARVCDKCYAG</sequence>
<dbReference type="InterPro" id="IPR011011">
    <property type="entry name" value="Znf_FYVE_PHD"/>
</dbReference>
<dbReference type="PANTHER" id="PTHR39490">
    <property type="entry name" value="ARRESTIN DOMAIN-CONTAINING PROTEIN D"/>
    <property type="match status" value="1"/>
</dbReference>
<name>A0A2W4SQ66_9GAMM</name>
<dbReference type="EMBL" id="QJPH01000407">
    <property type="protein sequence ID" value="PZN74944.1"/>
    <property type="molecule type" value="Genomic_DNA"/>
</dbReference>
<reference evidence="5 6" key="1">
    <citation type="journal article" date="2018" name="Aquat. Microb. Ecol.">
        <title>Gammaproteobacterial methanotrophs dominate.</title>
        <authorList>
            <person name="Rissanen A.J."/>
            <person name="Saarenheimo J."/>
            <person name="Tiirola M."/>
            <person name="Peura S."/>
            <person name="Aalto S.L."/>
            <person name="Karvinen A."/>
            <person name="Nykanen H."/>
        </authorList>
    </citation>
    <scope>NUCLEOTIDE SEQUENCE [LARGE SCALE GENOMIC DNA]</scope>
    <source>
        <strain evidence="5">AMbin10</strain>
    </source>
</reference>
<evidence type="ECO:0000259" key="4">
    <source>
        <dbReference type="PROSITE" id="PS50178"/>
    </source>
</evidence>
<dbReference type="InterPro" id="IPR000306">
    <property type="entry name" value="Znf_FYVE"/>
</dbReference>
<dbReference type="InterPro" id="IPR017455">
    <property type="entry name" value="Znf_FYVE-rel"/>
</dbReference>
<evidence type="ECO:0000313" key="5">
    <source>
        <dbReference type="EMBL" id="PZN74944.1"/>
    </source>
</evidence>
<protein>
    <recommendedName>
        <fullName evidence="4">FYVE-type domain-containing protein</fullName>
    </recommendedName>
</protein>
<dbReference type="SUPFAM" id="SSF57903">
    <property type="entry name" value="FYVE/PHD zinc finger"/>
    <property type="match status" value="1"/>
</dbReference>